<evidence type="ECO:0000313" key="2">
    <source>
        <dbReference type="Proteomes" id="UP001164250"/>
    </source>
</evidence>
<proteinExistence type="predicted"/>
<gene>
    <name evidence="1" type="ORF">Patl1_14358</name>
</gene>
<dbReference type="EMBL" id="CM047904">
    <property type="protein sequence ID" value="KAJ0090120.1"/>
    <property type="molecule type" value="Genomic_DNA"/>
</dbReference>
<name>A0ACC1AU35_9ROSI</name>
<evidence type="ECO:0000313" key="1">
    <source>
        <dbReference type="EMBL" id="KAJ0090120.1"/>
    </source>
</evidence>
<comment type="caution">
    <text evidence="1">The sequence shown here is derived from an EMBL/GenBank/DDBJ whole genome shotgun (WGS) entry which is preliminary data.</text>
</comment>
<dbReference type="Proteomes" id="UP001164250">
    <property type="component" value="Chromosome 8"/>
</dbReference>
<protein>
    <submittedName>
        <fullName evidence="1">Uncharacterized protein</fullName>
    </submittedName>
</protein>
<organism evidence="1 2">
    <name type="scientific">Pistacia atlantica</name>
    <dbReference type="NCBI Taxonomy" id="434234"/>
    <lineage>
        <taxon>Eukaryota</taxon>
        <taxon>Viridiplantae</taxon>
        <taxon>Streptophyta</taxon>
        <taxon>Embryophyta</taxon>
        <taxon>Tracheophyta</taxon>
        <taxon>Spermatophyta</taxon>
        <taxon>Magnoliopsida</taxon>
        <taxon>eudicotyledons</taxon>
        <taxon>Gunneridae</taxon>
        <taxon>Pentapetalae</taxon>
        <taxon>rosids</taxon>
        <taxon>malvids</taxon>
        <taxon>Sapindales</taxon>
        <taxon>Anacardiaceae</taxon>
        <taxon>Pistacia</taxon>
    </lineage>
</organism>
<keyword evidence="2" id="KW-1185">Reference proteome</keyword>
<reference evidence="2" key="1">
    <citation type="journal article" date="2023" name="G3 (Bethesda)">
        <title>Genome assembly and association tests identify interacting loci associated with vigor, precocity, and sex in interspecific pistachio rootstocks.</title>
        <authorList>
            <person name="Palmer W."/>
            <person name="Jacygrad E."/>
            <person name="Sagayaradj S."/>
            <person name="Cavanaugh K."/>
            <person name="Han R."/>
            <person name="Bertier L."/>
            <person name="Beede B."/>
            <person name="Kafkas S."/>
            <person name="Golino D."/>
            <person name="Preece J."/>
            <person name="Michelmore R."/>
        </authorList>
    </citation>
    <scope>NUCLEOTIDE SEQUENCE [LARGE SCALE GENOMIC DNA]</scope>
</reference>
<accession>A0ACC1AU35</accession>
<sequence>MHIEDHLYGNKLHLPLFEAKPKKMSDEDWTLLDRQVLGVIQLTLTKNEASNVVKEITTTWLMKILSDMYEKPSANNKVHLMKKLFNLKMREGASVAEHMNDFNTIINQLSPEKIDFDEEVCAIILMASLSNSWEPMRATIK</sequence>